<dbReference type="Pfam" id="PF00931">
    <property type="entry name" value="NB-ARC"/>
    <property type="match status" value="1"/>
</dbReference>
<dbReference type="Proteomes" id="UP001280121">
    <property type="component" value="Unassembled WGS sequence"/>
</dbReference>
<dbReference type="PANTHER" id="PTHR36766:SF45">
    <property type="entry name" value="NB-ARC DOMAIN-CONTAINING PROTEIN"/>
    <property type="match status" value="1"/>
</dbReference>
<comment type="caution">
    <text evidence="10">The sequence shown here is derived from an EMBL/GenBank/DDBJ whole genome shotgun (WGS) entry which is preliminary data.</text>
</comment>
<dbReference type="PANTHER" id="PTHR36766">
    <property type="entry name" value="PLANT BROAD-SPECTRUM MILDEW RESISTANCE PROTEIN RPW8"/>
    <property type="match status" value="1"/>
</dbReference>
<dbReference type="GO" id="GO:0051707">
    <property type="term" value="P:response to other organism"/>
    <property type="evidence" value="ECO:0007669"/>
    <property type="project" value="UniProtKB-ARBA"/>
</dbReference>
<dbReference type="InterPro" id="IPR058922">
    <property type="entry name" value="WHD_DRP"/>
</dbReference>
<feature type="domain" description="Disease resistance protein winged helix" evidence="8">
    <location>
        <begin position="437"/>
        <end position="509"/>
    </location>
</feature>
<keyword evidence="1" id="KW-0677">Repeat</keyword>
<evidence type="ECO:0000313" key="10">
    <source>
        <dbReference type="EMBL" id="KAK2654183.1"/>
    </source>
</evidence>
<keyword evidence="3" id="KW-0611">Plant defense</keyword>
<dbReference type="InterPro" id="IPR042197">
    <property type="entry name" value="Apaf_helical"/>
</dbReference>
<dbReference type="SUPFAM" id="SSF52540">
    <property type="entry name" value="P-loop containing nucleoside triphosphate hydrolases"/>
    <property type="match status" value="1"/>
</dbReference>
<dbReference type="Pfam" id="PF23598">
    <property type="entry name" value="LRR_14"/>
    <property type="match status" value="1"/>
</dbReference>
<dbReference type="GO" id="GO:0006952">
    <property type="term" value="P:defense response"/>
    <property type="evidence" value="ECO:0007669"/>
    <property type="project" value="UniProtKB-KW"/>
</dbReference>
<dbReference type="SUPFAM" id="SSF52058">
    <property type="entry name" value="L domain-like"/>
    <property type="match status" value="1"/>
</dbReference>
<feature type="domain" description="Disease resistance N-terminal" evidence="7">
    <location>
        <begin position="5"/>
        <end position="97"/>
    </location>
</feature>
<dbReference type="Pfam" id="PF18052">
    <property type="entry name" value="Rx_N"/>
    <property type="match status" value="1"/>
</dbReference>
<dbReference type="AlphaFoldDB" id="A0AAD9X7I0"/>
<dbReference type="Gene3D" id="3.80.10.10">
    <property type="entry name" value="Ribonuclease Inhibitor"/>
    <property type="match status" value="1"/>
</dbReference>
<evidence type="ECO:0000313" key="11">
    <source>
        <dbReference type="Proteomes" id="UP001280121"/>
    </source>
</evidence>
<dbReference type="InterPro" id="IPR038005">
    <property type="entry name" value="RX-like_CC"/>
</dbReference>
<dbReference type="GO" id="GO:0005524">
    <property type="term" value="F:ATP binding"/>
    <property type="evidence" value="ECO:0007669"/>
    <property type="project" value="UniProtKB-KW"/>
</dbReference>
<accession>A0AAD9X7I0</accession>
<evidence type="ECO:0000259" key="9">
    <source>
        <dbReference type="Pfam" id="PF23598"/>
    </source>
</evidence>
<dbReference type="Pfam" id="PF23559">
    <property type="entry name" value="WHD_DRP"/>
    <property type="match status" value="1"/>
</dbReference>
<dbReference type="InterPro" id="IPR036388">
    <property type="entry name" value="WH-like_DNA-bd_sf"/>
</dbReference>
<dbReference type="EMBL" id="JANJYI010000004">
    <property type="protein sequence ID" value="KAK2654183.1"/>
    <property type="molecule type" value="Genomic_DNA"/>
</dbReference>
<evidence type="ECO:0000256" key="4">
    <source>
        <dbReference type="ARBA" id="ARBA00022840"/>
    </source>
</evidence>
<evidence type="ECO:0000259" key="8">
    <source>
        <dbReference type="Pfam" id="PF23559"/>
    </source>
</evidence>
<name>A0AAD9X7I0_9ROSI</name>
<dbReference type="CDD" id="cd14798">
    <property type="entry name" value="RX-CC_like"/>
    <property type="match status" value="1"/>
</dbReference>
<feature type="region of interest" description="Disordered" evidence="5">
    <location>
        <begin position="986"/>
        <end position="1016"/>
    </location>
</feature>
<feature type="domain" description="NB-ARC" evidence="6">
    <location>
        <begin position="183"/>
        <end position="353"/>
    </location>
</feature>
<dbReference type="FunFam" id="3.40.50.300:FF:001091">
    <property type="entry name" value="Probable disease resistance protein At1g61300"/>
    <property type="match status" value="1"/>
</dbReference>
<dbReference type="GO" id="GO:0043531">
    <property type="term" value="F:ADP binding"/>
    <property type="evidence" value="ECO:0007669"/>
    <property type="project" value="InterPro"/>
</dbReference>
<dbReference type="Gene3D" id="1.10.10.10">
    <property type="entry name" value="Winged helix-like DNA-binding domain superfamily/Winged helix DNA-binding domain"/>
    <property type="match status" value="1"/>
</dbReference>
<evidence type="ECO:0000256" key="2">
    <source>
        <dbReference type="ARBA" id="ARBA00022741"/>
    </source>
</evidence>
<reference evidence="10" key="1">
    <citation type="journal article" date="2023" name="Plant J.">
        <title>Genome sequences and population genomics provide insights into the demographic history, inbreeding, and mutation load of two 'living fossil' tree species of Dipteronia.</title>
        <authorList>
            <person name="Feng Y."/>
            <person name="Comes H.P."/>
            <person name="Chen J."/>
            <person name="Zhu S."/>
            <person name="Lu R."/>
            <person name="Zhang X."/>
            <person name="Li P."/>
            <person name="Qiu J."/>
            <person name="Olsen K.M."/>
            <person name="Qiu Y."/>
        </authorList>
    </citation>
    <scope>NUCLEOTIDE SEQUENCE</scope>
    <source>
        <strain evidence="10">KIB01</strain>
    </source>
</reference>
<dbReference type="InterPro" id="IPR041118">
    <property type="entry name" value="Rx_N"/>
</dbReference>
<dbReference type="FunFam" id="1.10.8.430:FF:000003">
    <property type="entry name" value="Probable disease resistance protein At5g66910"/>
    <property type="match status" value="1"/>
</dbReference>
<feature type="domain" description="Disease resistance R13L4/SHOC-2-like LRR" evidence="9">
    <location>
        <begin position="586"/>
        <end position="928"/>
    </location>
</feature>
<protein>
    <submittedName>
        <fullName evidence="10">Uncharacterized protein</fullName>
    </submittedName>
</protein>
<dbReference type="InterPro" id="IPR027417">
    <property type="entry name" value="P-loop_NTPase"/>
</dbReference>
<sequence>MAEAVVSTILGQLASVLHQHVEEEVRLVVGVDEEVKNLTSNFQAIESVLEDAECKQVKEKAVGDWLEKLKDVSYDIEDVLDEWNTAIQKLRINTATENASNASKLVTKVCSLMSCFRFCSRRVVIRHDLAKKIKELNKTLDAIALERNRFQLTSIKGTGEVERHVTTSIVDITKIHGRDHYTKEITNYLLSESSDGPISLPIISIVGMGGIGKTTLARLVFNDDEVKAYFDKKIWVCVSEPFDEIRIAKAILESLRNNTIGVNEYETVLTNIKESIKEKKFLLVLDDVWTGESNKWEQLIDSLNHGSSKSRILVTTRNKKVAISMGSAPIIPLEILSDRGSWSLFSQVAFSRKTNEECQKFEEVGRRIVKKCKGLPLAVKTLGSLLCFKNTIEEWQRVLDSEMWELEQAENGIFPPLLLSYFDLPSELKRCFLYCAIFPKDYGISKDQLIKLWMAQDYLKPKQNKDMELVGEECFEKLAMRSFFQDFDIDDDDGSIIRCKMHDMVHDMAQYLTKNECFSVEVDNTEGFQLHRNVHHSMIMLKRGSSFPISIFNENKLRSLVFDCNYSGERMYIDTSKLFDHMSCLRTLIFCNESIKDVPIGVNKLIHLRYLNISQNSYIKKLPKEVCELCNLQTLNVDGCINLKKLPEKIGKLINLRHLINDYTGLEYMPKGIERLSCLRTLDKVVMSGDKKACKFECLRNLNHLGGSLNMICSGGVDVGEINKAEFKDKTKLLALCIELWGVSDTNEEALEDFQPPLNLEELDEELDLVGYRGASRLSSEENVSNTNEEALEDFQPPPNLKTLGLAGYRGASRLSLNWMMSLTKLSYLGLYSWSGFERLSLGKLPFLESLEIGVMHSVKSVGNEFVGMESDNISSVSSSSSLVVAFPKLQSLEFDQMDEWEEWDCGDYGRGEEQIKIMPCLRSLKISWCPKLKTLPDYLLQSTTLEHVNIFLCTILERRYRVEEAENWVKGSGIPKIRIYENPMKSDDLESSSPSVVSFHDDVEDELPETQTETAHISAIHSIGDDLESSSSSSLVADN</sequence>
<keyword evidence="2" id="KW-0547">Nucleotide-binding</keyword>
<evidence type="ECO:0000259" key="6">
    <source>
        <dbReference type="Pfam" id="PF00931"/>
    </source>
</evidence>
<keyword evidence="4" id="KW-0067">ATP-binding</keyword>
<dbReference type="PRINTS" id="PR00364">
    <property type="entry name" value="DISEASERSIST"/>
</dbReference>
<dbReference type="Gene3D" id="1.10.8.430">
    <property type="entry name" value="Helical domain of apoptotic protease-activating factors"/>
    <property type="match status" value="1"/>
</dbReference>
<dbReference type="InterPro" id="IPR032675">
    <property type="entry name" value="LRR_dom_sf"/>
</dbReference>
<evidence type="ECO:0000259" key="7">
    <source>
        <dbReference type="Pfam" id="PF18052"/>
    </source>
</evidence>
<dbReference type="Gene3D" id="1.20.5.4130">
    <property type="match status" value="1"/>
</dbReference>
<keyword evidence="11" id="KW-1185">Reference proteome</keyword>
<organism evidence="10 11">
    <name type="scientific">Dipteronia dyeriana</name>
    <dbReference type="NCBI Taxonomy" id="168575"/>
    <lineage>
        <taxon>Eukaryota</taxon>
        <taxon>Viridiplantae</taxon>
        <taxon>Streptophyta</taxon>
        <taxon>Embryophyta</taxon>
        <taxon>Tracheophyta</taxon>
        <taxon>Spermatophyta</taxon>
        <taxon>Magnoliopsida</taxon>
        <taxon>eudicotyledons</taxon>
        <taxon>Gunneridae</taxon>
        <taxon>Pentapetalae</taxon>
        <taxon>rosids</taxon>
        <taxon>malvids</taxon>
        <taxon>Sapindales</taxon>
        <taxon>Sapindaceae</taxon>
        <taxon>Hippocastanoideae</taxon>
        <taxon>Acereae</taxon>
        <taxon>Dipteronia</taxon>
    </lineage>
</organism>
<dbReference type="Gene3D" id="3.40.50.300">
    <property type="entry name" value="P-loop containing nucleotide triphosphate hydrolases"/>
    <property type="match status" value="1"/>
</dbReference>
<proteinExistence type="predicted"/>
<dbReference type="InterPro" id="IPR002182">
    <property type="entry name" value="NB-ARC"/>
</dbReference>
<evidence type="ECO:0000256" key="5">
    <source>
        <dbReference type="SAM" id="MobiDB-lite"/>
    </source>
</evidence>
<dbReference type="FunFam" id="1.10.10.10:FF:000322">
    <property type="entry name" value="Probable disease resistance protein At1g63360"/>
    <property type="match status" value="1"/>
</dbReference>
<evidence type="ECO:0000256" key="3">
    <source>
        <dbReference type="ARBA" id="ARBA00022821"/>
    </source>
</evidence>
<evidence type="ECO:0000256" key="1">
    <source>
        <dbReference type="ARBA" id="ARBA00022737"/>
    </source>
</evidence>
<gene>
    <name evidence="10" type="ORF">Ddye_014039</name>
</gene>
<dbReference type="InterPro" id="IPR055414">
    <property type="entry name" value="LRR_R13L4/SHOC2-like"/>
</dbReference>